<dbReference type="PANTHER" id="PTHR30024:SF47">
    <property type="entry name" value="TAURINE-BINDING PERIPLASMIC PROTEIN"/>
    <property type="match status" value="1"/>
</dbReference>
<dbReference type="EMBL" id="QAXS01000003">
    <property type="protein sequence ID" value="PTW02172.1"/>
    <property type="molecule type" value="Genomic_DNA"/>
</dbReference>
<protein>
    <submittedName>
        <fullName evidence="5">NitT/TauT family transport system substrate-binding protein</fullName>
    </submittedName>
</protein>
<keyword evidence="3 4" id="KW-0732">Signal</keyword>
<dbReference type="PANTHER" id="PTHR30024">
    <property type="entry name" value="ALIPHATIC SULFONATES-BINDING PROTEIN-RELATED"/>
    <property type="match status" value="1"/>
</dbReference>
<gene>
    <name evidence="5" type="ORF">C8C76_10327</name>
</gene>
<evidence type="ECO:0000313" key="5">
    <source>
        <dbReference type="EMBL" id="PTW02172.1"/>
    </source>
</evidence>
<feature type="signal peptide" evidence="4">
    <location>
        <begin position="1"/>
        <end position="26"/>
    </location>
</feature>
<dbReference type="GO" id="GO:0042597">
    <property type="term" value="C:periplasmic space"/>
    <property type="evidence" value="ECO:0007669"/>
    <property type="project" value="UniProtKB-SubCell"/>
</dbReference>
<comment type="caution">
    <text evidence="5">The sequence shown here is derived from an EMBL/GenBank/DDBJ whole genome shotgun (WGS) entry which is preliminary data.</text>
</comment>
<dbReference type="SUPFAM" id="SSF53850">
    <property type="entry name" value="Periplasmic binding protein-like II"/>
    <property type="match status" value="1"/>
</dbReference>
<comment type="subcellular location">
    <subcellularLocation>
        <location evidence="1">Periplasm</location>
    </subcellularLocation>
</comment>
<organism evidence="5 6">
    <name type="scientific">Halanaerobium saccharolyticum</name>
    <dbReference type="NCBI Taxonomy" id="43595"/>
    <lineage>
        <taxon>Bacteria</taxon>
        <taxon>Bacillati</taxon>
        <taxon>Bacillota</taxon>
        <taxon>Clostridia</taxon>
        <taxon>Halanaerobiales</taxon>
        <taxon>Halanaerobiaceae</taxon>
        <taxon>Halanaerobium</taxon>
    </lineage>
</organism>
<sequence length="301" mass="33968">MKMKKVFLSLLMLIFSLIFLSGTVAAQEMELEIGIMPAVDSAPILLAQEKGYFADEGLEIKIDVYTNAVNRQTALQTNELDGAMTDLIAFVNNVNNGFPVKITTSTDGSFPILVSKNFEEEEEVNIGMMEVSVSNFLSEQFLGDKYKLNKTFIPAIPARLEMVKSGQLEMAVIPEPLASTAELQGLEKRVYKNEYDFMPEAMIFTEKALTEKEAELKAFHNAYNKAVREIQQDDSEAREVLIKNLNLPVKIKDLIAMPKYHLTRVPSKEYLNRVISWIEKTDGSEINIDYNQVIEGKYSSQ</sequence>
<reference evidence="5 6" key="1">
    <citation type="submission" date="2018-04" db="EMBL/GenBank/DDBJ databases">
        <title>Subsurface microbial communities from deep shales in Ohio and West Virginia, USA.</title>
        <authorList>
            <person name="Wrighton K."/>
        </authorList>
    </citation>
    <scope>NUCLEOTIDE SEQUENCE [LARGE SCALE GENOMIC DNA]</scope>
    <source>
        <strain evidence="5 6">WC1</strain>
    </source>
</reference>
<dbReference type="AlphaFoldDB" id="A0A2T5RQB7"/>
<comment type="similarity">
    <text evidence="2">Belongs to the bacterial solute-binding protein SsuA/TauA family.</text>
</comment>
<evidence type="ECO:0000256" key="2">
    <source>
        <dbReference type="ARBA" id="ARBA00010742"/>
    </source>
</evidence>
<evidence type="ECO:0000256" key="1">
    <source>
        <dbReference type="ARBA" id="ARBA00004418"/>
    </source>
</evidence>
<feature type="chain" id="PRO_5015748939" evidence="4">
    <location>
        <begin position="27"/>
        <end position="301"/>
    </location>
</feature>
<accession>A0A2T5RQB7</accession>
<dbReference type="RefSeq" id="WP_181248129.1">
    <property type="nucleotide sequence ID" value="NZ_QAXS01000003.1"/>
</dbReference>
<evidence type="ECO:0000256" key="3">
    <source>
        <dbReference type="ARBA" id="ARBA00022729"/>
    </source>
</evidence>
<dbReference type="Pfam" id="PF13379">
    <property type="entry name" value="NMT1_2"/>
    <property type="match status" value="1"/>
</dbReference>
<proteinExistence type="inferred from homology"/>
<dbReference type="Gene3D" id="3.40.190.10">
    <property type="entry name" value="Periplasmic binding protein-like II"/>
    <property type="match status" value="2"/>
</dbReference>
<evidence type="ECO:0000256" key="4">
    <source>
        <dbReference type="SAM" id="SignalP"/>
    </source>
</evidence>
<name>A0A2T5RQB7_9FIRM</name>
<evidence type="ECO:0000313" key="6">
    <source>
        <dbReference type="Proteomes" id="UP000244089"/>
    </source>
</evidence>
<dbReference type="Proteomes" id="UP000244089">
    <property type="component" value="Unassembled WGS sequence"/>
</dbReference>